<dbReference type="Proteomes" id="UP000266723">
    <property type="component" value="Unassembled WGS sequence"/>
</dbReference>
<proteinExistence type="predicted"/>
<dbReference type="EMBL" id="QGKV02000759">
    <property type="protein sequence ID" value="KAF3564307.1"/>
    <property type="molecule type" value="Genomic_DNA"/>
</dbReference>
<sequence length="135" mass="14936">ETLHNHKQDNTSNVDSYKILEAAGSLLKNWPIVYCVLCLHDTHTLCSALGLGLFSFQVSVYPLAERLLGPVLVTRFVGALMIPIQMSYRFIANLSGLSLSLLLNWASILINVLIKCDRLVDPAKQSCHFHGVKGD</sequence>
<keyword evidence="1" id="KW-1133">Transmembrane helix</keyword>
<evidence type="ECO:0000256" key="1">
    <source>
        <dbReference type="SAM" id="Phobius"/>
    </source>
</evidence>
<evidence type="ECO:0000313" key="3">
    <source>
        <dbReference type="Proteomes" id="UP000266723"/>
    </source>
</evidence>
<evidence type="ECO:0000313" key="2">
    <source>
        <dbReference type="EMBL" id="KAF3564307.1"/>
    </source>
</evidence>
<comment type="caution">
    <text evidence="2">The sequence shown here is derived from an EMBL/GenBank/DDBJ whole genome shotgun (WGS) entry which is preliminary data.</text>
</comment>
<organism evidence="2 3">
    <name type="scientific">Brassica cretica</name>
    <name type="common">Mustard</name>
    <dbReference type="NCBI Taxonomy" id="69181"/>
    <lineage>
        <taxon>Eukaryota</taxon>
        <taxon>Viridiplantae</taxon>
        <taxon>Streptophyta</taxon>
        <taxon>Embryophyta</taxon>
        <taxon>Tracheophyta</taxon>
        <taxon>Spermatophyta</taxon>
        <taxon>Magnoliopsida</taxon>
        <taxon>eudicotyledons</taxon>
        <taxon>Gunneridae</taxon>
        <taxon>Pentapetalae</taxon>
        <taxon>rosids</taxon>
        <taxon>malvids</taxon>
        <taxon>Brassicales</taxon>
        <taxon>Brassicaceae</taxon>
        <taxon>Brassiceae</taxon>
        <taxon>Brassica</taxon>
    </lineage>
</organism>
<evidence type="ECO:0008006" key="4">
    <source>
        <dbReference type="Google" id="ProtNLM"/>
    </source>
</evidence>
<accession>A0ABQ7CWK9</accession>
<feature type="transmembrane region" description="Helical" evidence="1">
    <location>
        <begin position="90"/>
        <end position="114"/>
    </location>
</feature>
<name>A0ABQ7CWK9_BRACR</name>
<keyword evidence="3" id="KW-1185">Reference proteome</keyword>
<keyword evidence="1" id="KW-0812">Transmembrane</keyword>
<feature type="non-terminal residue" evidence="2">
    <location>
        <position position="1"/>
    </location>
</feature>
<gene>
    <name evidence="2" type="ORF">DY000_02019058</name>
</gene>
<reference evidence="2 3" key="1">
    <citation type="journal article" date="2020" name="BMC Genomics">
        <title>Intraspecific diversification of the crop wild relative Brassica cretica Lam. using demographic model selection.</title>
        <authorList>
            <person name="Kioukis A."/>
            <person name="Michalopoulou V.A."/>
            <person name="Briers L."/>
            <person name="Pirintsos S."/>
            <person name="Studholme D.J."/>
            <person name="Pavlidis P."/>
            <person name="Sarris P.F."/>
        </authorList>
    </citation>
    <scope>NUCLEOTIDE SEQUENCE [LARGE SCALE GENOMIC DNA]</scope>
    <source>
        <strain evidence="3">cv. PFS-1207/04</strain>
    </source>
</reference>
<protein>
    <recommendedName>
        <fullName evidence="4">Solute carrier family 40 protein</fullName>
    </recommendedName>
</protein>
<keyword evidence="1" id="KW-0472">Membrane</keyword>